<proteinExistence type="predicted"/>
<keyword evidence="2" id="KW-1185">Reference proteome</keyword>
<accession>A0A8T0FJB6</accession>
<dbReference type="AlphaFoldDB" id="A0A8T0FJB6"/>
<comment type="caution">
    <text evidence="1">The sequence shown here is derived from an EMBL/GenBank/DDBJ whole genome shotgun (WGS) entry which is preliminary data.</text>
</comment>
<organism evidence="1 2">
    <name type="scientific">Argiope bruennichi</name>
    <name type="common">Wasp spider</name>
    <name type="synonym">Aranea bruennichi</name>
    <dbReference type="NCBI Taxonomy" id="94029"/>
    <lineage>
        <taxon>Eukaryota</taxon>
        <taxon>Metazoa</taxon>
        <taxon>Ecdysozoa</taxon>
        <taxon>Arthropoda</taxon>
        <taxon>Chelicerata</taxon>
        <taxon>Arachnida</taxon>
        <taxon>Araneae</taxon>
        <taxon>Araneomorphae</taxon>
        <taxon>Entelegynae</taxon>
        <taxon>Araneoidea</taxon>
        <taxon>Araneidae</taxon>
        <taxon>Argiope</taxon>
    </lineage>
</organism>
<gene>
    <name evidence="1" type="ORF">HNY73_005558</name>
</gene>
<dbReference type="Proteomes" id="UP000807504">
    <property type="component" value="Unassembled WGS sequence"/>
</dbReference>
<evidence type="ECO:0000313" key="1">
    <source>
        <dbReference type="EMBL" id="KAF8790552.1"/>
    </source>
</evidence>
<dbReference type="EMBL" id="JABXBU010000011">
    <property type="protein sequence ID" value="KAF8790552.1"/>
    <property type="molecule type" value="Genomic_DNA"/>
</dbReference>
<reference evidence="1" key="2">
    <citation type="submission" date="2020-06" db="EMBL/GenBank/DDBJ databases">
        <authorList>
            <person name="Sheffer M."/>
        </authorList>
    </citation>
    <scope>NUCLEOTIDE SEQUENCE</scope>
</reference>
<name>A0A8T0FJB6_ARGBR</name>
<evidence type="ECO:0000313" key="2">
    <source>
        <dbReference type="Proteomes" id="UP000807504"/>
    </source>
</evidence>
<reference evidence="1" key="1">
    <citation type="journal article" date="2020" name="bioRxiv">
        <title>Chromosome-level reference genome of the European wasp spider Argiope bruennichi: a resource for studies on range expansion and evolutionary adaptation.</title>
        <authorList>
            <person name="Sheffer M.M."/>
            <person name="Hoppe A."/>
            <person name="Krehenwinkel H."/>
            <person name="Uhl G."/>
            <person name="Kuss A.W."/>
            <person name="Jensen L."/>
            <person name="Jensen C."/>
            <person name="Gillespie R.G."/>
            <person name="Hoff K.J."/>
            <person name="Prost S."/>
        </authorList>
    </citation>
    <scope>NUCLEOTIDE SEQUENCE</scope>
</reference>
<protein>
    <submittedName>
        <fullName evidence="1">Uncharacterized protein</fullName>
    </submittedName>
</protein>
<sequence>MLSEKRSRARRFGRKAPAPLQLPRVRRDFAIAHTIAIDGLSQISCLVGINEVAWKAEINVRLLFYHPDNETIKYMSYEILLKPHIKSNSSVKSLVFQQVTTLALKKINEMGVQMFREAALVTTVINQSVELNEK</sequence>